<organism evidence="3">
    <name type="scientific">Corethron hystrix</name>
    <dbReference type="NCBI Taxonomy" id="216773"/>
    <lineage>
        <taxon>Eukaryota</taxon>
        <taxon>Sar</taxon>
        <taxon>Stramenopiles</taxon>
        <taxon>Ochrophyta</taxon>
        <taxon>Bacillariophyta</taxon>
        <taxon>Coscinodiscophyceae</taxon>
        <taxon>Corethrophycidae</taxon>
        <taxon>Corethrales</taxon>
        <taxon>Corethraceae</taxon>
        <taxon>Corethron</taxon>
    </lineage>
</organism>
<proteinExistence type="predicted"/>
<name>A0A7S1BZ69_9STRA</name>
<gene>
    <name evidence="3" type="ORF">CHYS00102_LOCUS29862</name>
</gene>
<sequence length="269" mass="29487">MVSDEPLFGHAGSTSADVAISSSHPPPRFACSWATVWVSASPSSPSSRKKRCRPPSLGSRSACRPIRCNARVRLREGEPVPIPYCRACLRTGDVGALCVVTPRPEAGKCLVARTDLPRGYRMAFFGRRGRCPPCSVDDRAISYYPPNRRTGRNTAPGGGGAAERRLVQTNYNGVLRPEGTGDIIQYAACPGPGERQNMRSTFQYWGVRNGHLGGLEFVTTEKVKAGTQLCHWYGNGWFVDRGLKRLDVGTDDYPVPKRKRKLSSKSNMT</sequence>
<protein>
    <recommendedName>
        <fullName evidence="2">SET domain-containing protein</fullName>
    </recommendedName>
</protein>
<feature type="domain" description="SET" evidence="2">
    <location>
        <begin position="95"/>
        <end position="234"/>
    </location>
</feature>
<evidence type="ECO:0000313" key="3">
    <source>
        <dbReference type="EMBL" id="CAD8902643.1"/>
    </source>
</evidence>
<accession>A0A7S1BZ69</accession>
<feature type="region of interest" description="Disordered" evidence="1">
    <location>
        <begin position="249"/>
        <end position="269"/>
    </location>
</feature>
<dbReference type="InterPro" id="IPR001214">
    <property type="entry name" value="SET_dom"/>
</dbReference>
<reference evidence="3" key="1">
    <citation type="submission" date="2021-01" db="EMBL/GenBank/DDBJ databases">
        <authorList>
            <person name="Corre E."/>
            <person name="Pelletier E."/>
            <person name="Niang G."/>
            <person name="Scheremetjew M."/>
            <person name="Finn R."/>
            <person name="Kale V."/>
            <person name="Holt S."/>
            <person name="Cochrane G."/>
            <person name="Meng A."/>
            <person name="Brown T."/>
            <person name="Cohen L."/>
        </authorList>
    </citation>
    <scope>NUCLEOTIDE SEQUENCE</scope>
    <source>
        <strain evidence="3">308</strain>
    </source>
</reference>
<dbReference type="PROSITE" id="PS50280">
    <property type="entry name" value="SET"/>
    <property type="match status" value="1"/>
</dbReference>
<dbReference type="EMBL" id="HBFR01040829">
    <property type="protein sequence ID" value="CAD8902643.1"/>
    <property type="molecule type" value="Transcribed_RNA"/>
</dbReference>
<evidence type="ECO:0000256" key="1">
    <source>
        <dbReference type="SAM" id="MobiDB-lite"/>
    </source>
</evidence>
<evidence type="ECO:0000259" key="2">
    <source>
        <dbReference type="PROSITE" id="PS50280"/>
    </source>
</evidence>
<dbReference type="AlphaFoldDB" id="A0A7S1BZ69"/>
<feature type="region of interest" description="Disordered" evidence="1">
    <location>
        <begin position="40"/>
        <end position="60"/>
    </location>
</feature>